<dbReference type="Proteomes" id="UP001595640">
    <property type="component" value="Unassembled WGS sequence"/>
</dbReference>
<sequence length="79" mass="8826">MITKDEIELARKAPWLNLPRVDDEGPENSALFLIGLQIEQFAQRTSCDRAISDAVDAYAKVGLDQELAETAINYVKCWG</sequence>
<name>A0ABV7LXW3_9GAMM</name>
<evidence type="ECO:0000313" key="2">
    <source>
        <dbReference type="Proteomes" id="UP001595640"/>
    </source>
</evidence>
<protein>
    <submittedName>
        <fullName evidence="1">Uncharacterized protein</fullName>
    </submittedName>
</protein>
<organism evidence="1 2">
    <name type="scientific">Modicisalibacter luteus</name>
    <dbReference type="NCBI Taxonomy" id="453962"/>
    <lineage>
        <taxon>Bacteria</taxon>
        <taxon>Pseudomonadati</taxon>
        <taxon>Pseudomonadota</taxon>
        <taxon>Gammaproteobacteria</taxon>
        <taxon>Oceanospirillales</taxon>
        <taxon>Halomonadaceae</taxon>
        <taxon>Modicisalibacter</taxon>
    </lineage>
</organism>
<comment type="caution">
    <text evidence="1">The sequence shown here is derived from an EMBL/GenBank/DDBJ whole genome shotgun (WGS) entry which is preliminary data.</text>
</comment>
<dbReference type="RefSeq" id="WP_019016654.1">
    <property type="nucleotide sequence ID" value="NZ_BMXD01000007.1"/>
</dbReference>
<proteinExistence type="predicted"/>
<accession>A0ABV7LXW3</accession>
<dbReference type="EMBL" id="JBHRUH010000010">
    <property type="protein sequence ID" value="MFC3291269.1"/>
    <property type="molecule type" value="Genomic_DNA"/>
</dbReference>
<reference evidence="2" key="1">
    <citation type="journal article" date="2019" name="Int. J. Syst. Evol. Microbiol.">
        <title>The Global Catalogue of Microorganisms (GCM) 10K type strain sequencing project: providing services to taxonomists for standard genome sequencing and annotation.</title>
        <authorList>
            <consortium name="The Broad Institute Genomics Platform"/>
            <consortium name="The Broad Institute Genome Sequencing Center for Infectious Disease"/>
            <person name="Wu L."/>
            <person name="Ma J."/>
        </authorList>
    </citation>
    <scope>NUCLEOTIDE SEQUENCE [LARGE SCALE GENOMIC DNA]</scope>
    <source>
        <strain evidence="2">KCTC 12847</strain>
    </source>
</reference>
<gene>
    <name evidence="1" type="ORF">ACFOEI_04205</name>
</gene>
<evidence type="ECO:0000313" key="1">
    <source>
        <dbReference type="EMBL" id="MFC3291269.1"/>
    </source>
</evidence>
<keyword evidence="2" id="KW-1185">Reference proteome</keyword>